<dbReference type="GO" id="GO:0005506">
    <property type="term" value="F:iron ion binding"/>
    <property type="evidence" value="ECO:0007669"/>
    <property type="project" value="InterPro"/>
</dbReference>
<dbReference type="Proteomes" id="UP000235786">
    <property type="component" value="Unassembled WGS sequence"/>
</dbReference>
<dbReference type="GO" id="GO:0016705">
    <property type="term" value="F:oxidoreductase activity, acting on paired donors, with incorporation or reduction of molecular oxygen"/>
    <property type="evidence" value="ECO:0007669"/>
    <property type="project" value="InterPro"/>
</dbReference>
<dbReference type="Pfam" id="PF00067">
    <property type="entry name" value="p450"/>
    <property type="match status" value="1"/>
</dbReference>
<keyword evidence="5" id="KW-0503">Monooxygenase</keyword>
<keyword evidence="3" id="KW-0560">Oxidoreductase</keyword>
<dbReference type="InterPro" id="IPR050364">
    <property type="entry name" value="Cytochrome_P450_fung"/>
</dbReference>
<organism evidence="6 7">
    <name type="scientific">Hyaloscypha variabilis (strain UAMH 11265 / GT02V1 / F)</name>
    <name type="common">Meliniomyces variabilis</name>
    <dbReference type="NCBI Taxonomy" id="1149755"/>
    <lineage>
        <taxon>Eukaryota</taxon>
        <taxon>Fungi</taxon>
        <taxon>Dikarya</taxon>
        <taxon>Ascomycota</taxon>
        <taxon>Pezizomycotina</taxon>
        <taxon>Leotiomycetes</taxon>
        <taxon>Helotiales</taxon>
        <taxon>Hyaloscyphaceae</taxon>
        <taxon>Hyaloscypha</taxon>
        <taxon>Hyaloscypha variabilis</taxon>
    </lineage>
</organism>
<dbReference type="EMBL" id="KZ613945">
    <property type="protein sequence ID" value="PMD40207.1"/>
    <property type="molecule type" value="Genomic_DNA"/>
</dbReference>
<comment type="similarity">
    <text evidence="1">Belongs to the cytochrome P450 family.</text>
</comment>
<gene>
    <name evidence="6" type="ORF">L207DRAFT_582428</name>
</gene>
<dbReference type="InterPro" id="IPR001128">
    <property type="entry name" value="Cyt_P450"/>
</dbReference>
<keyword evidence="7" id="KW-1185">Reference proteome</keyword>
<evidence type="ECO:0008006" key="8">
    <source>
        <dbReference type="Google" id="ProtNLM"/>
    </source>
</evidence>
<dbReference type="SUPFAM" id="SSF48264">
    <property type="entry name" value="Cytochrome P450"/>
    <property type="match status" value="1"/>
</dbReference>
<accession>A0A2J6RNW6</accession>
<proteinExistence type="inferred from homology"/>
<protein>
    <recommendedName>
        <fullName evidence="8">Cytochrome P450</fullName>
    </recommendedName>
</protein>
<evidence type="ECO:0000313" key="7">
    <source>
        <dbReference type="Proteomes" id="UP000235786"/>
    </source>
</evidence>
<evidence type="ECO:0000256" key="4">
    <source>
        <dbReference type="ARBA" id="ARBA00023004"/>
    </source>
</evidence>
<name>A0A2J6RNW6_HYAVF</name>
<evidence type="ECO:0000256" key="1">
    <source>
        <dbReference type="ARBA" id="ARBA00010617"/>
    </source>
</evidence>
<dbReference type="GO" id="GO:0004497">
    <property type="term" value="F:monooxygenase activity"/>
    <property type="evidence" value="ECO:0007669"/>
    <property type="project" value="UniProtKB-KW"/>
</dbReference>
<dbReference type="GO" id="GO:0020037">
    <property type="term" value="F:heme binding"/>
    <property type="evidence" value="ECO:0007669"/>
    <property type="project" value="InterPro"/>
</dbReference>
<dbReference type="Gene3D" id="1.10.630.10">
    <property type="entry name" value="Cytochrome P450"/>
    <property type="match status" value="1"/>
</dbReference>
<dbReference type="PANTHER" id="PTHR46300:SF2">
    <property type="entry name" value="CYTOCHROME P450 MONOOXYGENASE ALNH-RELATED"/>
    <property type="match status" value="1"/>
</dbReference>
<dbReference type="InterPro" id="IPR036396">
    <property type="entry name" value="Cyt_P450_sf"/>
</dbReference>
<keyword evidence="2" id="KW-0479">Metal-binding</keyword>
<dbReference type="AlphaFoldDB" id="A0A2J6RNW6"/>
<evidence type="ECO:0000256" key="5">
    <source>
        <dbReference type="ARBA" id="ARBA00023033"/>
    </source>
</evidence>
<dbReference type="STRING" id="1149755.A0A2J6RNW6"/>
<evidence type="ECO:0000256" key="2">
    <source>
        <dbReference type="ARBA" id="ARBA00022723"/>
    </source>
</evidence>
<sequence>MIQEDVQNEISPWLPWIGPINQIPYLGLWFKFKEWTDIYGPFYGVKLMGKQRIFIGSEKIASELFGSRGSKYSGRPAVPTIIDSQSKYGTEYHTRQKKFNHIQLAAAQKLDYFKYPSIEAKRFIWRMLNDCSD</sequence>
<dbReference type="PANTHER" id="PTHR46300">
    <property type="entry name" value="P450, PUTATIVE (EUROFUNG)-RELATED-RELATED"/>
    <property type="match status" value="1"/>
</dbReference>
<dbReference type="OrthoDB" id="1103324at2759"/>
<keyword evidence="4" id="KW-0408">Iron</keyword>
<evidence type="ECO:0000313" key="6">
    <source>
        <dbReference type="EMBL" id="PMD40207.1"/>
    </source>
</evidence>
<evidence type="ECO:0000256" key="3">
    <source>
        <dbReference type="ARBA" id="ARBA00023002"/>
    </source>
</evidence>
<reference evidence="6 7" key="1">
    <citation type="submission" date="2016-04" db="EMBL/GenBank/DDBJ databases">
        <title>A degradative enzymes factory behind the ericoid mycorrhizal symbiosis.</title>
        <authorList>
            <consortium name="DOE Joint Genome Institute"/>
            <person name="Martino E."/>
            <person name="Morin E."/>
            <person name="Grelet G."/>
            <person name="Kuo A."/>
            <person name="Kohler A."/>
            <person name="Daghino S."/>
            <person name="Barry K."/>
            <person name="Choi C."/>
            <person name="Cichocki N."/>
            <person name="Clum A."/>
            <person name="Copeland A."/>
            <person name="Hainaut M."/>
            <person name="Haridas S."/>
            <person name="Labutti K."/>
            <person name="Lindquist E."/>
            <person name="Lipzen A."/>
            <person name="Khouja H.-R."/>
            <person name="Murat C."/>
            <person name="Ohm R."/>
            <person name="Olson A."/>
            <person name="Spatafora J."/>
            <person name="Veneault-Fourrey C."/>
            <person name="Henrissat B."/>
            <person name="Grigoriev I."/>
            <person name="Martin F."/>
            <person name="Perotto S."/>
        </authorList>
    </citation>
    <scope>NUCLEOTIDE SEQUENCE [LARGE SCALE GENOMIC DNA]</scope>
    <source>
        <strain evidence="6 7">F</strain>
    </source>
</reference>